<protein>
    <submittedName>
        <fullName evidence="3">Long-chain acyl-CoA synthetase/crotonobetaine/carnitine-CoA ligase</fullName>
    </submittedName>
</protein>
<evidence type="ECO:0000313" key="3">
    <source>
        <dbReference type="EMBL" id="TCK99744.1"/>
    </source>
</evidence>
<dbReference type="InterPro" id="IPR000873">
    <property type="entry name" value="AMP-dep_synth/lig_dom"/>
</dbReference>
<proteinExistence type="predicted"/>
<gene>
    <name evidence="3" type="ORF">BXY66_3448</name>
</gene>
<comment type="caution">
    <text evidence="3">The sequence shown here is derived from an EMBL/GenBank/DDBJ whole genome shotgun (WGS) entry which is preliminary data.</text>
</comment>
<dbReference type="InterPro" id="IPR042099">
    <property type="entry name" value="ANL_N_sf"/>
</dbReference>
<feature type="domain" description="AMP-binding enzyme C-terminal" evidence="2">
    <location>
        <begin position="433"/>
        <end position="510"/>
    </location>
</feature>
<keyword evidence="4" id="KW-1185">Reference proteome</keyword>
<dbReference type="EMBL" id="SMGR01000004">
    <property type="protein sequence ID" value="TCK99744.1"/>
    <property type="molecule type" value="Genomic_DNA"/>
</dbReference>
<accession>A0A4R1N9F7</accession>
<dbReference type="InterPro" id="IPR050237">
    <property type="entry name" value="ATP-dep_AMP-bd_enzyme"/>
</dbReference>
<dbReference type="GO" id="GO:0016878">
    <property type="term" value="F:acid-thiol ligase activity"/>
    <property type="evidence" value="ECO:0007669"/>
    <property type="project" value="UniProtKB-ARBA"/>
</dbReference>
<reference evidence="3 4" key="1">
    <citation type="submission" date="2019-03" db="EMBL/GenBank/DDBJ databases">
        <title>Genomic Encyclopedia of Archaeal and Bacterial Type Strains, Phase II (KMG-II): from individual species to whole genera.</title>
        <authorList>
            <person name="Goeker M."/>
        </authorList>
    </citation>
    <scope>NUCLEOTIDE SEQUENCE [LARGE SCALE GENOMIC DNA]</scope>
    <source>
        <strain evidence="3 4">DSM 26433</strain>
    </source>
</reference>
<dbReference type="Pfam" id="PF00501">
    <property type="entry name" value="AMP-binding"/>
    <property type="match status" value="1"/>
</dbReference>
<dbReference type="Gene3D" id="3.30.300.30">
    <property type="match status" value="1"/>
</dbReference>
<dbReference type="RefSeq" id="WP_132861581.1">
    <property type="nucleotide sequence ID" value="NZ_SMGR01000004.1"/>
</dbReference>
<dbReference type="PANTHER" id="PTHR43767:SF1">
    <property type="entry name" value="NONRIBOSOMAL PEPTIDE SYNTHASE PES1 (EUROFUNG)-RELATED"/>
    <property type="match status" value="1"/>
</dbReference>
<organism evidence="3 4">
    <name type="scientific">Shimia isoporae</name>
    <dbReference type="NCBI Taxonomy" id="647720"/>
    <lineage>
        <taxon>Bacteria</taxon>
        <taxon>Pseudomonadati</taxon>
        <taxon>Pseudomonadota</taxon>
        <taxon>Alphaproteobacteria</taxon>
        <taxon>Rhodobacterales</taxon>
        <taxon>Roseobacteraceae</taxon>
    </lineage>
</organism>
<sequence>MTKHPGQIEVDGLAANLAASGFPESLPAFCAEQAKKYGEAIAVDYFQDGVQLSYRALHERSNRVAANLLALGYRKGAHIAVMLPNGPASVLLWFAIMKIGAVIVPVNIAYGGKELDYILNQSDAQALILGDQFRDAFDAMSKRPALLDTPIVVRNGDLGALEEGGPLADFDPGYPVVATDLANLQYTSGTTGFPKGCMLTQDYWIVLSHSIAQVHNHYGNRNLFFWAPFFYMDGQWSFLSAMAIGGKAIVASKMSLTKFLGWMHEHDAHYCVLPEPILKTVPPAPEDANIPLKFVHAFGWRPSARAEAEARFNLAARDSFGMTEVGPAIICPQNSQEKLENNTCGIAAPYRETRVVGDDGQECAPGDPGELQIRGRAIMLGYYKRPDANADSFDGDWFRSGDLFVKDEDGYHRIVGRLKEMIKRAGENISATEVETAMREAPQIAEAAAFAVPDDMRREEVMVLVKLAEGFSEADMPATAVKNHAECLAAFKRPRYIGFVQEFPRTATNKIAKSQITVSDVSGPIFDCQSMAQISEKTAFDLLKR</sequence>
<evidence type="ECO:0000259" key="1">
    <source>
        <dbReference type="Pfam" id="PF00501"/>
    </source>
</evidence>
<dbReference type="InterPro" id="IPR020845">
    <property type="entry name" value="AMP-binding_CS"/>
</dbReference>
<dbReference type="InterPro" id="IPR045851">
    <property type="entry name" value="AMP-bd_C_sf"/>
</dbReference>
<evidence type="ECO:0000313" key="4">
    <source>
        <dbReference type="Proteomes" id="UP000295673"/>
    </source>
</evidence>
<dbReference type="Proteomes" id="UP000295673">
    <property type="component" value="Unassembled WGS sequence"/>
</dbReference>
<dbReference type="Pfam" id="PF13193">
    <property type="entry name" value="AMP-binding_C"/>
    <property type="match status" value="1"/>
</dbReference>
<dbReference type="Gene3D" id="3.40.50.12780">
    <property type="entry name" value="N-terminal domain of ligase-like"/>
    <property type="match status" value="1"/>
</dbReference>
<name>A0A4R1N9F7_9RHOB</name>
<evidence type="ECO:0000259" key="2">
    <source>
        <dbReference type="Pfam" id="PF13193"/>
    </source>
</evidence>
<dbReference type="OrthoDB" id="7315605at2"/>
<dbReference type="PROSITE" id="PS00455">
    <property type="entry name" value="AMP_BINDING"/>
    <property type="match status" value="1"/>
</dbReference>
<dbReference type="AlphaFoldDB" id="A0A4R1N9F7"/>
<dbReference type="SUPFAM" id="SSF56801">
    <property type="entry name" value="Acetyl-CoA synthetase-like"/>
    <property type="match status" value="1"/>
</dbReference>
<feature type="domain" description="AMP-dependent synthetase/ligase" evidence="1">
    <location>
        <begin position="31"/>
        <end position="383"/>
    </location>
</feature>
<dbReference type="InterPro" id="IPR025110">
    <property type="entry name" value="AMP-bd_C"/>
</dbReference>
<dbReference type="PANTHER" id="PTHR43767">
    <property type="entry name" value="LONG-CHAIN-FATTY-ACID--COA LIGASE"/>
    <property type="match status" value="1"/>
</dbReference>
<keyword evidence="3" id="KW-0436">Ligase</keyword>